<dbReference type="GO" id="GO:0016788">
    <property type="term" value="F:hydrolase activity, acting on ester bonds"/>
    <property type="evidence" value="ECO:0007669"/>
    <property type="project" value="InterPro"/>
</dbReference>
<reference evidence="2 3" key="1">
    <citation type="submission" date="2016-11" db="EMBL/GenBank/DDBJ databases">
        <authorList>
            <person name="Jaros S."/>
            <person name="Januszkiewicz K."/>
            <person name="Wedrychowicz H."/>
        </authorList>
    </citation>
    <scope>NUCLEOTIDE SEQUENCE [LARGE SCALE GENOMIC DNA]</scope>
    <source>
        <strain evidence="2 3">CGMCC 1.7049</strain>
    </source>
</reference>
<dbReference type="SUPFAM" id="SSF53474">
    <property type="entry name" value="alpha/beta-Hydrolases"/>
    <property type="match status" value="1"/>
</dbReference>
<dbReference type="PANTHER" id="PTHR37946:SF1">
    <property type="entry name" value="SLL1969 PROTEIN"/>
    <property type="match status" value="1"/>
</dbReference>
<dbReference type="Gene3D" id="3.40.50.1820">
    <property type="entry name" value="alpha/beta hydrolase"/>
    <property type="match status" value="1"/>
</dbReference>
<dbReference type="Pfam" id="PF07819">
    <property type="entry name" value="PGAP1"/>
    <property type="match status" value="1"/>
</dbReference>
<protein>
    <submittedName>
        <fullName evidence="2">PGAP1-like protein</fullName>
    </submittedName>
</protein>
<proteinExistence type="predicted"/>
<dbReference type="STRING" id="490188.SAMN04488068_2786"/>
<sequence length="395" mass="42377">MLSTDLRGAARLAVDATLAITNIVEGMHRNIARAPWIFGEVPPGRTRGITGLVYTSIRTVTGWVGSALDLTLGQLQPLVDAAGAIDGNAGRDAVVAALNGVLGDYLAATGNPLAMEMEIRRGGVRRESAGARRVLLLIHGLCMNDRQWLRQGHDHGAALAQAHDYEVAYLRYNTGRHVSLNGRELAELLERYIERAAEPVDELAILGFSMGGLVARSACHYAAQAGHRWPQHLKRLVFLGTPHMGAPLERGGSGLHMLLTISPYSAPLAGLGKLRSAGITDLRHGNVVDEDWADADRFERSDRRPVPLALPQGVYCAALAGTTGQRVGDINDRLLGDGLVPVDSALGIDPQGHRTLALDPDVQWIGTGTHHLDLLSSQPAFEVLKRVFDPAHPAT</sequence>
<evidence type="ECO:0000313" key="3">
    <source>
        <dbReference type="Proteomes" id="UP000199758"/>
    </source>
</evidence>
<dbReference type="RefSeq" id="WP_072898256.1">
    <property type="nucleotide sequence ID" value="NZ_FQWZ01000006.1"/>
</dbReference>
<evidence type="ECO:0000259" key="1">
    <source>
        <dbReference type="Pfam" id="PF07819"/>
    </source>
</evidence>
<dbReference type="InterPro" id="IPR012908">
    <property type="entry name" value="PGAP1-ab_dom-like"/>
</dbReference>
<dbReference type="PANTHER" id="PTHR37946">
    <property type="entry name" value="SLL1969 PROTEIN"/>
    <property type="match status" value="1"/>
</dbReference>
<dbReference type="Proteomes" id="UP000199758">
    <property type="component" value="Unassembled WGS sequence"/>
</dbReference>
<dbReference type="AlphaFoldDB" id="A0A1M5QSW8"/>
<accession>A0A1M5QSW8</accession>
<dbReference type="EMBL" id="FQWZ01000006">
    <property type="protein sequence ID" value="SHH16683.1"/>
    <property type="molecule type" value="Genomic_DNA"/>
</dbReference>
<name>A0A1M5QSW8_9GAMM</name>
<keyword evidence="3" id="KW-1185">Reference proteome</keyword>
<gene>
    <name evidence="2" type="ORF">SAMN04488068_2786</name>
</gene>
<dbReference type="InterPro" id="IPR029058">
    <property type="entry name" value="AB_hydrolase_fold"/>
</dbReference>
<organism evidence="2 3">
    <name type="scientific">Hydrocarboniphaga daqingensis</name>
    <dbReference type="NCBI Taxonomy" id="490188"/>
    <lineage>
        <taxon>Bacteria</taxon>
        <taxon>Pseudomonadati</taxon>
        <taxon>Pseudomonadota</taxon>
        <taxon>Gammaproteobacteria</taxon>
        <taxon>Nevskiales</taxon>
        <taxon>Nevskiaceae</taxon>
        <taxon>Hydrocarboniphaga</taxon>
    </lineage>
</organism>
<evidence type="ECO:0000313" key="2">
    <source>
        <dbReference type="EMBL" id="SHH16683.1"/>
    </source>
</evidence>
<feature type="domain" description="GPI inositol-deacylase PGAP1-like alpha/beta" evidence="1">
    <location>
        <begin position="133"/>
        <end position="297"/>
    </location>
</feature>